<name>A0A9P8WEK6_9HYPO</name>
<dbReference type="EMBL" id="JAGPYM010000005">
    <property type="protein sequence ID" value="KAH6894704.1"/>
    <property type="molecule type" value="Genomic_DNA"/>
</dbReference>
<gene>
    <name evidence="3" type="ORF">B0T10DRAFT_456930</name>
</gene>
<dbReference type="AlphaFoldDB" id="A0A9P8WEK6"/>
<accession>A0A9P8WEK6</accession>
<proteinExistence type="predicted"/>
<feature type="chain" id="PRO_5040325721" evidence="2">
    <location>
        <begin position="20"/>
        <end position="465"/>
    </location>
</feature>
<evidence type="ECO:0000256" key="2">
    <source>
        <dbReference type="SAM" id="SignalP"/>
    </source>
</evidence>
<feature type="signal peptide" evidence="2">
    <location>
        <begin position="1"/>
        <end position="19"/>
    </location>
</feature>
<evidence type="ECO:0000313" key="3">
    <source>
        <dbReference type="EMBL" id="KAH6894704.1"/>
    </source>
</evidence>
<keyword evidence="4" id="KW-1185">Reference proteome</keyword>
<reference evidence="3 4" key="1">
    <citation type="journal article" date="2021" name="Nat. Commun.">
        <title>Genetic determinants of endophytism in the Arabidopsis root mycobiome.</title>
        <authorList>
            <person name="Mesny F."/>
            <person name="Miyauchi S."/>
            <person name="Thiergart T."/>
            <person name="Pickel B."/>
            <person name="Atanasova L."/>
            <person name="Karlsson M."/>
            <person name="Huettel B."/>
            <person name="Barry K.W."/>
            <person name="Haridas S."/>
            <person name="Chen C."/>
            <person name="Bauer D."/>
            <person name="Andreopoulos W."/>
            <person name="Pangilinan J."/>
            <person name="LaButti K."/>
            <person name="Riley R."/>
            <person name="Lipzen A."/>
            <person name="Clum A."/>
            <person name="Drula E."/>
            <person name="Henrissat B."/>
            <person name="Kohler A."/>
            <person name="Grigoriev I.V."/>
            <person name="Martin F.M."/>
            <person name="Hacquard S."/>
        </authorList>
    </citation>
    <scope>NUCLEOTIDE SEQUENCE [LARGE SCALE GENOMIC DNA]</scope>
    <source>
        <strain evidence="3 4">MPI-CAGE-CH-0241</strain>
    </source>
</reference>
<organism evidence="3 4">
    <name type="scientific">Thelonectria olida</name>
    <dbReference type="NCBI Taxonomy" id="1576542"/>
    <lineage>
        <taxon>Eukaryota</taxon>
        <taxon>Fungi</taxon>
        <taxon>Dikarya</taxon>
        <taxon>Ascomycota</taxon>
        <taxon>Pezizomycotina</taxon>
        <taxon>Sordariomycetes</taxon>
        <taxon>Hypocreomycetidae</taxon>
        <taxon>Hypocreales</taxon>
        <taxon>Nectriaceae</taxon>
        <taxon>Thelonectria</taxon>
    </lineage>
</organism>
<comment type="caution">
    <text evidence="3">The sequence shown here is derived from an EMBL/GenBank/DDBJ whole genome shotgun (WGS) entry which is preliminary data.</text>
</comment>
<evidence type="ECO:0000256" key="1">
    <source>
        <dbReference type="SAM" id="MobiDB-lite"/>
    </source>
</evidence>
<dbReference type="OrthoDB" id="4733706at2759"/>
<feature type="compositionally biased region" description="Low complexity" evidence="1">
    <location>
        <begin position="324"/>
        <end position="338"/>
    </location>
</feature>
<evidence type="ECO:0000313" key="4">
    <source>
        <dbReference type="Proteomes" id="UP000777438"/>
    </source>
</evidence>
<feature type="compositionally biased region" description="Polar residues" evidence="1">
    <location>
        <begin position="346"/>
        <end position="356"/>
    </location>
</feature>
<sequence>MHSLFFVTVWALLASLAFAGVARYPRSVDFEIASVGRSDLVQRDSENTNKFEYSEKNKNIVDVDLQDNKFKIDCIDCSLTGSVTTSYDEQFPDIWSSGLKISFSKINGHFDLDVLAGTGSEQVIPLWNLGGISLGSSVTTLGVSLNLELVISLDHELEATGGFEFTIPEGSWITVSLGGGIIDSSFDGSESSMIPWEVSSGSTTLKASIRLRAEAGVSADTPFIDIDAGVKAGVYLNIIELVVDLENNPQDQECTLEVSESWNVNAGVYAGVDLSPGSATVGVAPDTSTTFIEGAIGTQCLEKVSQTSVAVATTTSAKTHHRTSVSSTSNASATSTTSESEDCADANSTGNNEMSYTVPASTTLQTLTGNDATVTEPAAQTTTIRSTNVYTDTRCANSVASCGQDAAETVVVVEIVDYYTTVCPVADETSARNAAETVTVTEHVIATAYDPPSKRFKMVTVVKHQ</sequence>
<keyword evidence="2" id="KW-0732">Signal</keyword>
<feature type="region of interest" description="Disordered" evidence="1">
    <location>
        <begin position="314"/>
        <end position="356"/>
    </location>
</feature>
<dbReference type="Proteomes" id="UP000777438">
    <property type="component" value="Unassembled WGS sequence"/>
</dbReference>
<protein>
    <submittedName>
        <fullName evidence="3">Uncharacterized protein</fullName>
    </submittedName>
</protein>